<keyword evidence="1" id="KW-0472">Membrane</keyword>
<organism evidence="2 3">
    <name type="scientific">Acidiphilium acidophilum</name>
    <name type="common">Thiobacillus acidophilus</name>
    <dbReference type="NCBI Taxonomy" id="76588"/>
    <lineage>
        <taxon>Bacteria</taxon>
        <taxon>Pseudomonadati</taxon>
        <taxon>Pseudomonadota</taxon>
        <taxon>Alphaproteobacteria</taxon>
        <taxon>Acetobacterales</taxon>
        <taxon>Acidocellaceae</taxon>
        <taxon>Acidiphilium</taxon>
    </lineage>
</organism>
<accession>A0AAW9DQ24</accession>
<evidence type="ECO:0000313" key="3">
    <source>
        <dbReference type="Proteomes" id="UP001279553"/>
    </source>
</evidence>
<proteinExistence type="predicted"/>
<dbReference type="SUPFAM" id="SSF53448">
    <property type="entry name" value="Nucleotide-diphospho-sugar transferases"/>
    <property type="match status" value="1"/>
</dbReference>
<sequence length="497" mass="56165">MLCYSKAGWGASENIGESTGREMKLATPKAPSLGITMYVLTTIFGTILAFDGKKMGLVHCDLKKLGRDIQPIYLDRNPKPRLLLKRASGYYSNIHLDAPTGFRSLPGDVLETDSGKFDHSLSIKGSSGYVTYRPDGGINVDTLEKSDWESFYPVDSELFAYLQEISWHDWVFSANKLLARSSEIGFSGSNKFRISELNLDLAQDNQFMSIRRDHIGNGILSLDLNSNVWRFDRLKRYNPLVVFVLFGSGEIEKQFISAVTSLVRIGNYNDKILLITDKTPHDIETLMILLGKINIMIKIVSALDRTDQVSARLMLAEIDEISDHQPILYADLDIIFDNDIEKFLVDLLFSDKMTAQQEEFQNRLDGASVGAELFNDDPIQVENTFGFNSGLMGFPNMEICASILSSTKKLLTEYCRIHGRNGLTWADQAAINYVAAKFDAFDPEPLTRLTRVPFHHDQFDQNDRRGFVHFWHFGPNRAIAMTRYLQSLLMSSDVYPA</sequence>
<feature type="transmembrane region" description="Helical" evidence="1">
    <location>
        <begin position="30"/>
        <end position="50"/>
    </location>
</feature>
<reference evidence="2 3" key="1">
    <citation type="submission" date="2023-11" db="EMBL/GenBank/DDBJ databases">
        <title>MicrobeMod: A computational toolkit for identifying prokaryotic methylation and restriction-modification with nanopore sequencing.</title>
        <authorList>
            <person name="Crits-Christoph A."/>
            <person name="Kang S.C."/>
            <person name="Lee H."/>
            <person name="Ostrov N."/>
        </authorList>
    </citation>
    <scope>NUCLEOTIDE SEQUENCE [LARGE SCALE GENOMIC DNA]</scope>
    <source>
        <strain evidence="2 3">DSMZ 700</strain>
    </source>
</reference>
<comment type="caution">
    <text evidence="2">The sequence shown here is derived from an EMBL/GenBank/DDBJ whole genome shotgun (WGS) entry which is preliminary data.</text>
</comment>
<keyword evidence="3" id="KW-1185">Reference proteome</keyword>
<dbReference type="Proteomes" id="UP001279553">
    <property type="component" value="Unassembled WGS sequence"/>
</dbReference>
<protein>
    <submittedName>
        <fullName evidence="2">Uncharacterized protein</fullName>
    </submittedName>
</protein>
<dbReference type="Gene3D" id="3.90.550.10">
    <property type="entry name" value="Spore Coat Polysaccharide Biosynthesis Protein SpsA, Chain A"/>
    <property type="match status" value="1"/>
</dbReference>
<dbReference type="AlphaFoldDB" id="A0AAW9DQ24"/>
<name>A0AAW9DQ24_ACIAO</name>
<keyword evidence="1" id="KW-0812">Transmembrane</keyword>
<gene>
    <name evidence="2" type="ORF">SIL87_08255</name>
</gene>
<evidence type="ECO:0000256" key="1">
    <source>
        <dbReference type="SAM" id="Phobius"/>
    </source>
</evidence>
<keyword evidence="1" id="KW-1133">Transmembrane helix</keyword>
<dbReference type="InterPro" id="IPR029044">
    <property type="entry name" value="Nucleotide-diphossugar_trans"/>
</dbReference>
<dbReference type="EMBL" id="JAWXYB010000018">
    <property type="protein sequence ID" value="MDX5930751.1"/>
    <property type="molecule type" value="Genomic_DNA"/>
</dbReference>
<evidence type="ECO:0000313" key="2">
    <source>
        <dbReference type="EMBL" id="MDX5930751.1"/>
    </source>
</evidence>